<dbReference type="Proteomes" id="UP000287996">
    <property type="component" value="Unassembled WGS sequence"/>
</dbReference>
<dbReference type="InterPro" id="IPR007533">
    <property type="entry name" value="Cyt_c_oxidase_assmbl_CtaG"/>
</dbReference>
<comment type="function">
    <text evidence="1">Exerts its effect at some terminal stage of cytochrome c oxidase synthesis, probably by being involved in the insertion of the copper B into subunit I.</text>
</comment>
<keyword evidence="12" id="KW-1185">Reference proteome</keyword>
<dbReference type="AlphaFoldDB" id="A0A432ZT91"/>
<dbReference type="GO" id="GO:0005886">
    <property type="term" value="C:plasma membrane"/>
    <property type="evidence" value="ECO:0007669"/>
    <property type="project" value="UniProtKB-SubCell"/>
</dbReference>
<keyword evidence="9 10" id="KW-0472">Membrane</keyword>
<keyword evidence="7 10" id="KW-1133">Transmembrane helix</keyword>
<name>A0A432ZT91_9GAMM</name>
<dbReference type="OrthoDB" id="9804841at2"/>
<sequence length="188" mass="20773">MAQQSNNRKIIFRLLLGVAGMFAFGFALVPLYNAFCDATGFNGRTKNEAVAYTASHVDKSRTVTVQFLTHNAKGMPWQFKPDIKEVHVHPGEVKLVTFYAANPTARRMVAQAVPSIAPAEASLYLNKIECFCFNQQPLAANTDAEMPVQFYLDPEIPEHITTLTLSYTLYDMTADANATTVAQTTTSE</sequence>
<feature type="transmembrane region" description="Helical" evidence="10">
    <location>
        <begin position="12"/>
        <end position="32"/>
    </location>
</feature>
<evidence type="ECO:0000256" key="5">
    <source>
        <dbReference type="ARBA" id="ARBA00022692"/>
    </source>
</evidence>
<evidence type="ECO:0000256" key="7">
    <source>
        <dbReference type="ARBA" id="ARBA00022989"/>
    </source>
</evidence>
<keyword evidence="8" id="KW-0186">Copper</keyword>
<dbReference type="PANTHER" id="PTHR21320">
    <property type="entry name" value="CYTOCHROME C OXIDASE ASSEMBLY PROTEIN COX11-RELATED"/>
    <property type="match status" value="1"/>
</dbReference>
<evidence type="ECO:0000256" key="2">
    <source>
        <dbReference type="ARBA" id="ARBA00004382"/>
    </source>
</evidence>
<evidence type="ECO:0000256" key="4">
    <source>
        <dbReference type="ARBA" id="ARBA00015384"/>
    </source>
</evidence>
<evidence type="ECO:0000256" key="3">
    <source>
        <dbReference type="ARBA" id="ARBA00009620"/>
    </source>
</evidence>
<dbReference type="RefSeq" id="WP_126841151.1">
    <property type="nucleotide sequence ID" value="NZ_PIQH01000002.1"/>
</dbReference>
<organism evidence="11 12">
    <name type="scientific">Idiomarina tyrosinivorans</name>
    <dbReference type="NCBI Taxonomy" id="1445662"/>
    <lineage>
        <taxon>Bacteria</taxon>
        <taxon>Pseudomonadati</taxon>
        <taxon>Pseudomonadota</taxon>
        <taxon>Gammaproteobacteria</taxon>
        <taxon>Alteromonadales</taxon>
        <taxon>Idiomarinaceae</taxon>
        <taxon>Idiomarina</taxon>
    </lineage>
</organism>
<evidence type="ECO:0000256" key="8">
    <source>
        <dbReference type="ARBA" id="ARBA00023008"/>
    </source>
</evidence>
<keyword evidence="6" id="KW-0735">Signal-anchor</keyword>
<evidence type="ECO:0000256" key="10">
    <source>
        <dbReference type="SAM" id="Phobius"/>
    </source>
</evidence>
<accession>A0A432ZT91</accession>
<dbReference type="NCBIfam" id="NF003465">
    <property type="entry name" value="PRK05089.1"/>
    <property type="match status" value="1"/>
</dbReference>
<evidence type="ECO:0000256" key="9">
    <source>
        <dbReference type="ARBA" id="ARBA00023136"/>
    </source>
</evidence>
<dbReference type="PIRSF" id="PIRSF005413">
    <property type="entry name" value="COX11"/>
    <property type="match status" value="1"/>
</dbReference>
<dbReference type="PANTHER" id="PTHR21320:SF3">
    <property type="entry name" value="CYTOCHROME C OXIDASE ASSEMBLY PROTEIN COX11, MITOCHONDRIAL-RELATED"/>
    <property type="match status" value="1"/>
</dbReference>
<evidence type="ECO:0000256" key="1">
    <source>
        <dbReference type="ARBA" id="ARBA00004007"/>
    </source>
</evidence>
<comment type="similarity">
    <text evidence="3">Belongs to the COX11/CtaG family.</text>
</comment>
<dbReference type="Gene3D" id="2.60.370.10">
    <property type="entry name" value="Ctag/Cox11"/>
    <property type="match status" value="1"/>
</dbReference>
<dbReference type="GO" id="GO:0005507">
    <property type="term" value="F:copper ion binding"/>
    <property type="evidence" value="ECO:0007669"/>
    <property type="project" value="InterPro"/>
</dbReference>
<protein>
    <recommendedName>
        <fullName evidence="4">Cytochrome c oxidase assembly protein CtaG</fullName>
    </recommendedName>
</protein>
<gene>
    <name evidence="11" type="ORF">CWI84_03320</name>
</gene>
<evidence type="ECO:0000313" key="11">
    <source>
        <dbReference type="EMBL" id="RUO81155.1"/>
    </source>
</evidence>
<comment type="subcellular location">
    <subcellularLocation>
        <location evidence="2">Cell inner membrane</location>
        <topology evidence="2">Single-pass type II membrane protein</topology>
        <orientation evidence="2">Periplasmic side</orientation>
    </subcellularLocation>
</comment>
<comment type="caution">
    <text evidence="11">The sequence shown here is derived from an EMBL/GenBank/DDBJ whole genome shotgun (WGS) entry which is preliminary data.</text>
</comment>
<dbReference type="Pfam" id="PF04442">
    <property type="entry name" value="CtaG_Cox11"/>
    <property type="match status" value="1"/>
</dbReference>
<reference evidence="11 12" key="1">
    <citation type="journal article" date="2011" name="Front. Microbiol.">
        <title>Genomic signatures of strain selection and enhancement in Bacillus atrophaeus var. globigii, a historical biowarfare simulant.</title>
        <authorList>
            <person name="Gibbons H.S."/>
            <person name="Broomall S.M."/>
            <person name="McNew L.A."/>
            <person name="Daligault H."/>
            <person name="Chapman C."/>
            <person name="Bruce D."/>
            <person name="Karavis M."/>
            <person name="Krepps M."/>
            <person name="McGregor P.A."/>
            <person name="Hong C."/>
            <person name="Park K.H."/>
            <person name="Akmal A."/>
            <person name="Feldman A."/>
            <person name="Lin J.S."/>
            <person name="Chang W.E."/>
            <person name="Higgs B.W."/>
            <person name="Demirev P."/>
            <person name="Lindquist J."/>
            <person name="Liem A."/>
            <person name="Fochler E."/>
            <person name="Read T.D."/>
            <person name="Tapia R."/>
            <person name="Johnson S."/>
            <person name="Bishop-Lilly K.A."/>
            <person name="Detter C."/>
            <person name="Han C."/>
            <person name="Sozhamannan S."/>
            <person name="Rosenzweig C.N."/>
            <person name="Skowronski E.W."/>
        </authorList>
    </citation>
    <scope>NUCLEOTIDE SEQUENCE [LARGE SCALE GENOMIC DNA]</scope>
    <source>
        <strain evidence="11 12">CC-PW-9</strain>
    </source>
</reference>
<dbReference type="EMBL" id="PIQH01000002">
    <property type="protein sequence ID" value="RUO81155.1"/>
    <property type="molecule type" value="Genomic_DNA"/>
</dbReference>
<proteinExistence type="inferred from homology"/>
<dbReference type="SUPFAM" id="SSF110111">
    <property type="entry name" value="Ctag/Cox11"/>
    <property type="match status" value="1"/>
</dbReference>
<evidence type="ECO:0000256" key="6">
    <source>
        <dbReference type="ARBA" id="ARBA00022968"/>
    </source>
</evidence>
<evidence type="ECO:0000313" key="12">
    <source>
        <dbReference type="Proteomes" id="UP000287996"/>
    </source>
</evidence>
<keyword evidence="5 10" id="KW-0812">Transmembrane</keyword>
<dbReference type="InterPro" id="IPR023471">
    <property type="entry name" value="CtaG/Cox11_dom_sf"/>
</dbReference>